<feature type="compositionally biased region" description="Polar residues" evidence="6">
    <location>
        <begin position="1741"/>
        <end position="1760"/>
    </location>
</feature>
<organism evidence="9 10">
    <name type="scientific">Fonsecaea monophora</name>
    <dbReference type="NCBI Taxonomy" id="254056"/>
    <lineage>
        <taxon>Eukaryota</taxon>
        <taxon>Fungi</taxon>
        <taxon>Dikarya</taxon>
        <taxon>Ascomycota</taxon>
        <taxon>Pezizomycotina</taxon>
        <taxon>Eurotiomycetes</taxon>
        <taxon>Chaetothyriomycetidae</taxon>
        <taxon>Chaetothyriales</taxon>
        <taxon>Herpotrichiellaceae</taxon>
        <taxon>Fonsecaea</taxon>
    </lineage>
</organism>
<feature type="region of interest" description="Disordered" evidence="6">
    <location>
        <begin position="1855"/>
        <end position="1910"/>
    </location>
</feature>
<keyword evidence="3" id="KW-0547">Nucleotide-binding</keyword>
<reference evidence="9 10" key="1">
    <citation type="submission" date="2016-03" db="EMBL/GenBank/DDBJ databases">
        <title>Draft genome sequence of the Fonsecaea monophora CBS 269.37.</title>
        <authorList>
            <person name="Bombassaro A."/>
            <person name="Vinicius W.A."/>
            <person name="De Hoog S."/>
            <person name="Sun J."/>
            <person name="Souza E.M."/>
            <person name="Raittz R.T."/>
            <person name="Costa F."/>
            <person name="Leao A.C."/>
            <person name="Tadra-Sfeir M.Z."/>
            <person name="Baura V."/>
            <person name="Balsanelli E."/>
            <person name="Pedrosa F.O."/>
            <person name="Moreno L.F."/>
            <person name="Steffens M.B."/>
            <person name="Xi L."/>
            <person name="Bocca A.L."/>
            <person name="Felipe M.S."/>
            <person name="Teixeira M."/>
            <person name="Telles Filho F.Q."/>
            <person name="Azevedo C.M."/>
            <person name="Gomes R."/>
            <person name="Vicente V.A."/>
        </authorList>
    </citation>
    <scope>NUCLEOTIDE SEQUENCE [LARGE SCALE GENOMIC DNA]</scope>
    <source>
        <strain evidence="9 10">CBS 269.37</strain>
    </source>
</reference>
<dbReference type="Pfam" id="PF01068">
    <property type="entry name" value="DNA_ligase_A_M"/>
    <property type="match status" value="1"/>
</dbReference>
<dbReference type="PANTHER" id="PTHR45997:SF2">
    <property type="entry name" value="ATP DEPENDENT DNA LIGASE DOMAIN PROTEIN (AFU_ORTHOLOGUE AFUA_5G02430)"/>
    <property type="match status" value="1"/>
</dbReference>
<dbReference type="InterPro" id="IPR029710">
    <property type="entry name" value="LIG4"/>
</dbReference>
<keyword evidence="5" id="KW-0539">Nucleus</keyword>
<keyword evidence="7" id="KW-0812">Transmembrane</keyword>
<evidence type="ECO:0000256" key="5">
    <source>
        <dbReference type="ARBA" id="ARBA00023242"/>
    </source>
</evidence>
<evidence type="ECO:0000256" key="2">
    <source>
        <dbReference type="ARBA" id="ARBA00022598"/>
    </source>
</evidence>
<dbReference type="RefSeq" id="XP_022513857.1">
    <property type="nucleotide sequence ID" value="XM_022653881.1"/>
</dbReference>
<dbReference type="InterPro" id="IPR012310">
    <property type="entry name" value="DNA_ligase_ATP-dep_cent"/>
</dbReference>
<feature type="domain" description="ATP-dependent DNA ligase family profile" evidence="8">
    <location>
        <begin position="1416"/>
        <end position="1537"/>
    </location>
</feature>
<dbReference type="SUPFAM" id="SSF56091">
    <property type="entry name" value="DNA ligase/mRNA capping enzyme, catalytic domain"/>
    <property type="match status" value="1"/>
</dbReference>
<keyword evidence="4" id="KW-0067">ATP-binding</keyword>
<dbReference type="Proteomes" id="UP000077002">
    <property type="component" value="Unassembled WGS sequence"/>
</dbReference>
<protein>
    <recommendedName>
        <fullName evidence="8">ATP-dependent DNA ligase family profile domain-containing protein</fullName>
    </recommendedName>
</protein>
<gene>
    <name evidence="9" type="ORF">AYO21_03908</name>
</gene>
<feature type="compositionally biased region" description="Basic and acidic residues" evidence="6">
    <location>
        <begin position="1876"/>
        <end position="1886"/>
    </location>
</feature>
<keyword evidence="2" id="KW-0436">Ligase</keyword>
<feature type="compositionally biased region" description="Low complexity" evidence="6">
    <location>
        <begin position="1716"/>
        <end position="1731"/>
    </location>
</feature>
<evidence type="ECO:0000259" key="8">
    <source>
        <dbReference type="PROSITE" id="PS50160"/>
    </source>
</evidence>
<dbReference type="InterPro" id="IPR012308">
    <property type="entry name" value="DNA_ligase_ATP-dep_N"/>
</dbReference>
<dbReference type="GO" id="GO:0003910">
    <property type="term" value="F:DNA ligase (ATP) activity"/>
    <property type="evidence" value="ECO:0007669"/>
    <property type="project" value="InterPro"/>
</dbReference>
<keyword evidence="7" id="KW-1133">Transmembrane helix</keyword>
<dbReference type="Gene3D" id="2.40.50.140">
    <property type="entry name" value="Nucleic acid-binding proteins"/>
    <property type="match status" value="1"/>
</dbReference>
<feature type="region of interest" description="Disordered" evidence="6">
    <location>
        <begin position="1712"/>
        <end position="1760"/>
    </location>
</feature>
<evidence type="ECO:0000256" key="7">
    <source>
        <dbReference type="SAM" id="Phobius"/>
    </source>
</evidence>
<feature type="region of interest" description="Disordered" evidence="6">
    <location>
        <begin position="158"/>
        <end position="198"/>
    </location>
</feature>
<feature type="region of interest" description="Disordered" evidence="6">
    <location>
        <begin position="542"/>
        <end position="575"/>
    </location>
</feature>
<keyword evidence="7" id="KW-0472">Membrane</keyword>
<sequence>MWPLWLIIVIAVVGAAILTCTGILLAITLERRRHRHIMRAHGLTRGLSKYHRPKLSASEHNYSHVTHPTTALRRSVQLPFGIISIAGDSASEDEQTRLDATTGHVDDFVEVLRPRGKRSIRRPFTGQPLYIPKTRKQGKLRKAVPLDHIQKSPLSAITEFSDPSTGVSPMVPEFPSEPTEITTNDKSEAESEFDNSAEWPLSAASTRASDIIPTEITSIAVRDSVLMRKRAAKYSQTAAVPRSASAASMASLPPDEPLPPLPTIQVPRNLKARVSDASLDTVGSSVLGAFMSSPANNNIERNTSKLDSNQHTPTMRLGYERKFSTPTLQAPPVKQTIHGLCAGQPSIRSLHPTVDTDNLSPGSTNIPSNPTPYPTIIVQEESFKVIDASGWDLPPLKVAKTRLPSDKPSRHSMIEQSRVAQCRAISDSATSLLADEDVFSVLEGPKRPNSVATGNPLKWDRQGSFATKRHSLSSLDGAKRGHKRQNCVRITNLPYLDLRSNGTMRLPELKEEQQQLAHVNRIEADGSFHGFDIRQSRPIFQTEQSDACTRPTTTPIPSPFRNPPILTPTPRPARRQYIQRPDSALSGTPRPDSEVFNSSHMAMHVSNRHHTSPHDWPLSPCSRPTAPLRNTPPSCRQHERVPFESPTLPSPALKSASLYPRKSLVKGPRDPRNSTPGNHAASASPLQNKIGPHDRITQARDLSESGDFALRKSVMMLRSMDSEGRLLEQRSTKSSNFGVAGYESPESVAIPSPLMNKRVMGLRSTSCTSPIASTPRSTSLDRQQVNRGSSPLAPSGSNLNRPPQTRVAVRTSLHSDFDLTPPLISVSPSVMSIGGGSIWEDVSVRGESPEPEVHVAPLALRTKTDYNQQRHPSAPTLQIRRDEDFFSARRNGQYLVPHAPFVRSDAENSHLVQRLERAVSSGQWNHKDSFVPDDNPYLNIAPVQYDVSGQRGTGVFQPPNRPRQEIGLGLQLGDSMDKERGKSYTVTWNRVVSATLCGAKSRVVHLPCAHATSTNPSPLHVDYAPRKKASMPFKFKYLVQLLEELDTAQKQAQSSSTRPSRPLHELIIQWFRSHDSEIVRHGPSAVAFLSCLLLERVPHLVYGLQPKSLARVLSKALFIENTSRGRQLLAWEATGFDFATCLEKCVMGLAENDPPPVDREVTLEEVDAVLCQLAANSRFASPEMRTRRDGARSETLLRSILSRLHSKEAKWFVRMIQKSYDPIQIPEHLVLGCFHFLLPDILPFQNSLVEAIKVLEQPELVSIPHDPPRALQRRYRQECARHLTPKLGVMIKRQEYEKARSIRHCCQIANARTMSVERKYDGWYCQVHIDKSKGKDCIQLFSKRGKDSTKPWIRLHGALEAGLRLSEPDCAIAQNCILEGEMLVWSHSRRTILPFEKIRKYIQYNGRAIGAAADSPRSSDEQLMIIFYDCLWHDNQNLVNQPQYLRRRRLEQIVSVTEGVAQLGECREIRFGTKSAKEELQKFFGHAIEQRWEGFVLKGRHDSYFSTLWNANAIKLKKDYIKGLGDAADLCIVGGRRDAVEADKHGWSVNWTTFYAACLKNKEAVQRFGLKPEFLIIDILTRQTMSEETFRELNQRGLGFCSPFSESTEHMNVTIDQPDIARQPPTILFTKPFVVEVTGAAFTRPADVAYYTLRFPRDVKLHFGRPLTDTHSFEELQEIARESLTPADPEEQEEVDWIRRLIEADGKRHQCVDLHAGGTPSPSRSSTASISMCGSSPPPTSHVQTTGGHPSQSPLRSRNVTVMRNGTLSPKLARSHESSPLALAATDVESGEPSAGPIRPTHDAFSLELGVKRKYEASTLAMTANKRPRNHITLKRPIISLEPSLRDQMTSIQPHEPPAVFRSQGKPTELRSSASTRREPLGELKNVRAKPASEQKSTTPAWPVDHGDELDPKRPVGRLVEKTSLAAQQASPSLTQPAASALDSIILTVMSSSTLCLKDVKLANWLTMVFMQLVDKTNSKSVRDTIYETTKAVLKEYRRRRSEEKQWRIDHRGEDVVPTVPIPRPRRQQQQRMILFYDEKIRSQSRLLPSLSDPSSPELLRGAGDVLRRKSSKRYFAGGLLLTVDEDTDEVVSRVIWHWHESVRLMDEVQDGYSTVQDRGGTGQS</sequence>
<dbReference type="Gene3D" id="3.30.470.30">
    <property type="entry name" value="DNA ligase/mRNA capping enzyme"/>
    <property type="match status" value="1"/>
</dbReference>
<evidence type="ECO:0000256" key="4">
    <source>
        <dbReference type="ARBA" id="ARBA00022840"/>
    </source>
</evidence>
<dbReference type="EMBL" id="LVKK01000020">
    <property type="protein sequence ID" value="OAG41905.1"/>
    <property type="molecule type" value="Genomic_DNA"/>
</dbReference>
<comment type="caution">
    <text evidence="9">The sequence shown here is derived from an EMBL/GenBank/DDBJ whole genome shotgun (WGS) entry which is preliminary data.</text>
</comment>
<dbReference type="GO" id="GO:0006310">
    <property type="term" value="P:DNA recombination"/>
    <property type="evidence" value="ECO:0007669"/>
    <property type="project" value="InterPro"/>
</dbReference>
<dbReference type="OrthoDB" id="2160351at2759"/>
<evidence type="ECO:0000256" key="3">
    <source>
        <dbReference type="ARBA" id="ARBA00022741"/>
    </source>
</evidence>
<dbReference type="PROSITE" id="PS50160">
    <property type="entry name" value="DNA_LIGASE_A3"/>
    <property type="match status" value="1"/>
</dbReference>
<dbReference type="GeneID" id="34599078"/>
<feature type="compositionally biased region" description="Polar residues" evidence="6">
    <location>
        <begin position="766"/>
        <end position="789"/>
    </location>
</feature>
<dbReference type="GO" id="GO:0032807">
    <property type="term" value="C:DNA ligase IV complex"/>
    <property type="evidence" value="ECO:0007669"/>
    <property type="project" value="TreeGrafter"/>
</dbReference>
<evidence type="ECO:0000256" key="6">
    <source>
        <dbReference type="SAM" id="MobiDB-lite"/>
    </source>
</evidence>
<proteinExistence type="inferred from homology"/>
<feature type="region of interest" description="Disordered" evidence="6">
    <location>
        <begin position="766"/>
        <end position="806"/>
    </location>
</feature>
<name>A0A177FCE1_9EURO</name>
<evidence type="ECO:0000313" key="9">
    <source>
        <dbReference type="EMBL" id="OAG41905.1"/>
    </source>
</evidence>
<dbReference type="GO" id="GO:0006303">
    <property type="term" value="P:double-strand break repair via nonhomologous end joining"/>
    <property type="evidence" value="ECO:0007669"/>
    <property type="project" value="TreeGrafter"/>
</dbReference>
<evidence type="ECO:0000313" key="10">
    <source>
        <dbReference type="Proteomes" id="UP000077002"/>
    </source>
</evidence>
<dbReference type="PANTHER" id="PTHR45997">
    <property type="entry name" value="DNA LIGASE 4"/>
    <property type="match status" value="1"/>
</dbReference>
<dbReference type="GO" id="GO:0005524">
    <property type="term" value="F:ATP binding"/>
    <property type="evidence" value="ECO:0007669"/>
    <property type="project" value="UniProtKB-KW"/>
</dbReference>
<evidence type="ECO:0000256" key="1">
    <source>
        <dbReference type="ARBA" id="ARBA00007572"/>
    </source>
</evidence>
<comment type="similarity">
    <text evidence="1">Belongs to the ATP-dependent DNA ligase family.</text>
</comment>
<dbReference type="InterPro" id="IPR012340">
    <property type="entry name" value="NA-bd_OB-fold"/>
</dbReference>
<dbReference type="InterPro" id="IPR036599">
    <property type="entry name" value="DNA_ligase_N_sf"/>
</dbReference>
<dbReference type="Pfam" id="PF04675">
    <property type="entry name" value="DNA_ligase_A_N"/>
    <property type="match status" value="1"/>
</dbReference>
<accession>A0A177FCE1</accession>
<feature type="compositionally biased region" description="Pro residues" evidence="6">
    <location>
        <begin position="554"/>
        <end position="571"/>
    </location>
</feature>
<dbReference type="GO" id="GO:0006297">
    <property type="term" value="P:nucleotide-excision repair, DNA gap filling"/>
    <property type="evidence" value="ECO:0007669"/>
    <property type="project" value="TreeGrafter"/>
</dbReference>
<feature type="compositionally biased region" description="Polar residues" evidence="6">
    <location>
        <begin position="542"/>
        <end position="553"/>
    </location>
</feature>
<feature type="transmembrane region" description="Helical" evidence="7">
    <location>
        <begin position="6"/>
        <end position="29"/>
    </location>
</feature>
<keyword evidence="10" id="KW-1185">Reference proteome</keyword>
<dbReference type="Gene3D" id="1.10.3260.10">
    <property type="entry name" value="DNA ligase, ATP-dependent, N-terminal domain"/>
    <property type="match status" value="1"/>
</dbReference>
<feature type="region of interest" description="Disordered" evidence="6">
    <location>
        <begin position="606"/>
        <end position="693"/>
    </location>
</feature>
<dbReference type="GO" id="GO:0003677">
    <property type="term" value="F:DNA binding"/>
    <property type="evidence" value="ECO:0007669"/>
    <property type="project" value="InterPro"/>
</dbReference>